<accession>A0A365Y081</accession>
<evidence type="ECO:0000313" key="2">
    <source>
        <dbReference type="EMBL" id="RBL92022.1"/>
    </source>
</evidence>
<organism evidence="2 3">
    <name type="scientific">Chitinophaga flava</name>
    <dbReference type="NCBI Taxonomy" id="2259036"/>
    <lineage>
        <taxon>Bacteria</taxon>
        <taxon>Pseudomonadati</taxon>
        <taxon>Bacteroidota</taxon>
        <taxon>Chitinophagia</taxon>
        <taxon>Chitinophagales</taxon>
        <taxon>Chitinophagaceae</taxon>
        <taxon>Chitinophaga</taxon>
    </lineage>
</organism>
<keyword evidence="3" id="KW-1185">Reference proteome</keyword>
<dbReference type="Gene3D" id="3.40.50.150">
    <property type="entry name" value="Vaccinia Virus protein VP39"/>
    <property type="match status" value="1"/>
</dbReference>
<dbReference type="Pfam" id="PF13649">
    <property type="entry name" value="Methyltransf_25"/>
    <property type="match status" value="1"/>
</dbReference>
<dbReference type="InterPro" id="IPR041698">
    <property type="entry name" value="Methyltransf_25"/>
</dbReference>
<reference evidence="2 3" key="1">
    <citation type="submission" date="2018-05" db="EMBL/GenBank/DDBJ databases">
        <title>Chitinophaga sp. K3CV102501T nov., isolated from isolated from a monsoon evergreen broad-leaved forest soil.</title>
        <authorList>
            <person name="Lv Y."/>
        </authorList>
    </citation>
    <scope>NUCLEOTIDE SEQUENCE [LARGE SCALE GENOMIC DNA]</scope>
    <source>
        <strain evidence="2 3">GDMCC 1.1325</strain>
    </source>
</reference>
<proteinExistence type="predicted"/>
<protein>
    <recommendedName>
        <fullName evidence="1">Methyltransferase domain-containing protein</fullName>
    </recommendedName>
</protein>
<dbReference type="Proteomes" id="UP000253410">
    <property type="component" value="Unassembled WGS sequence"/>
</dbReference>
<dbReference type="InterPro" id="IPR029063">
    <property type="entry name" value="SAM-dependent_MTases_sf"/>
</dbReference>
<dbReference type="PANTHER" id="PTHR43591">
    <property type="entry name" value="METHYLTRANSFERASE"/>
    <property type="match status" value="1"/>
</dbReference>
<gene>
    <name evidence="2" type="ORF">DF182_05340</name>
</gene>
<feature type="domain" description="Methyltransferase" evidence="1">
    <location>
        <begin position="47"/>
        <end position="139"/>
    </location>
</feature>
<sequence length="208" mass="24162">MNDQEFVQYNQQLFKKVAPNYKWLDLLASRCRGKFCNFLGDIQGLKILDVATGTGQQALAMAKKGAIVTGADLSEDMLHYAIRNDKQGLVHFEYANSTSLPFDNEVFDITVMSFALHCMTHEIRMGTLKEMMRVTKKDGFIAFIDHCKPSKSIGKLIYSNIARFETPLYKQFLDTDFRQELRLLDLDIVRHHKFFFETMQMMACKYYH</sequence>
<name>A0A365Y081_9BACT</name>
<dbReference type="SUPFAM" id="SSF53335">
    <property type="entry name" value="S-adenosyl-L-methionine-dependent methyltransferases"/>
    <property type="match status" value="1"/>
</dbReference>
<dbReference type="RefSeq" id="WP_113614624.1">
    <property type="nucleotide sequence ID" value="NZ_QFFJ01000001.1"/>
</dbReference>
<comment type="caution">
    <text evidence="2">The sequence shown here is derived from an EMBL/GenBank/DDBJ whole genome shotgun (WGS) entry which is preliminary data.</text>
</comment>
<evidence type="ECO:0000259" key="1">
    <source>
        <dbReference type="Pfam" id="PF13649"/>
    </source>
</evidence>
<dbReference type="OrthoDB" id="9791837at2"/>
<dbReference type="AlphaFoldDB" id="A0A365Y081"/>
<dbReference type="EMBL" id="QFFJ01000001">
    <property type="protein sequence ID" value="RBL92022.1"/>
    <property type="molecule type" value="Genomic_DNA"/>
</dbReference>
<evidence type="ECO:0000313" key="3">
    <source>
        <dbReference type="Proteomes" id="UP000253410"/>
    </source>
</evidence>
<dbReference type="CDD" id="cd02440">
    <property type="entry name" value="AdoMet_MTases"/>
    <property type="match status" value="1"/>
</dbReference>